<dbReference type="VEuPathDB" id="VectorBase:HLOH_055978"/>
<keyword evidence="6" id="KW-1185">Reference proteome</keyword>
<dbReference type="EMBL" id="JABSTR010000010">
    <property type="protein sequence ID" value="KAH9380521.1"/>
    <property type="molecule type" value="Genomic_DNA"/>
</dbReference>
<dbReference type="Pfam" id="PF02263">
    <property type="entry name" value="GBP"/>
    <property type="match status" value="1"/>
</dbReference>
<protein>
    <recommendedName>
        <fullName evidence="4">GB1/RHD3-type G domain-containing protein</fullName>
    </recommendedName>
</protein>
<reference evidence="5 6" key="1">
    <citation type="journal article" date="2020" name="Cell">
        <title>Large-Scale Comparative Analyses of Tick Genomes Elucidate Their Genetic Diversity and Vector Capacities.</title>
        <authorList>
            <consortium name="Tick Genome and Microbiome Consortium (TIGMIC)"/>
            <person name="Jia N."/>
            <person name="Wang J."/>
            <person name="Shi W."/>
            <person name="Du L."/>
            <person name="Sun Y."/>
            <person name="Zhan W."/>
            <person name="Jiang J.F."/>
            <person name="Wang Q."/>
            <person name="Zhang B."/>
            <person name="Ji P."/>
            <person name="Bell-Sakyi L."/>
            <person name="Cui X.M."/>
            <person name="Yuan T.T."/>
            <person name="Jiang B.G."/>
            <person name="Yang W.F."/>
            <person name="Lam T.T."/>
            <person name="Chang Q.C."/>
            <person name="Ding S.J."/>
            <person name="Wang X.J."/>
            <person name="Zhu J.G."/>
            <person name="Ruan X.D."/>
            <person name="Zhao L."/>
            <person name="Wei J.T."/>
            <person name="Ye R.Z."/>
            <person name="Que T.C."/>
            <person name="Du C.H."/>
            <person name="Zhou Y.H."/>
            <person name="Cheng J.X."/>
            <person name="Dai P.F."/>
            <person name="Guo W.B."/>
            <person name="Han X.H."/>
            <person name="Huang E.J."/>
            <person name="Li L.F."/>
            <person name="Wei W."/>
            <person name="Gao Y.C."/>
            <person name="Liu J.Z."/>
            <person name="Shao H.Z."/>
            <person name="Wang X."/>
            <person name="Wang C.C."/>
            <person name="Yang T.C."/>
            <person name="Huo Q.B."/>
            <person name="Li W."/>
            <person name="Chen H.Y."/>
            <person name="Chen S.E."/>
            <person name="Zhou L.G."/>
            <person name="Ni X.B."/>
            <person name="Tian J.H."/>
            <person name="Sheng Y."/>
            <person name="Liu T."/>
            <person name="Pan Y.S."/>
            <person name="Xia L.Y."/>
            <person name="Li J."/>
            <person name="Zhao F."/>
            <person name="Cao W.C."/>
        </authorList>
    </citation>
    <scope>NUCLEOTIDE SEQUENCE [LARGE SCALE GENOMIC DNA]</scope>
    <source>
        <strain evidence="5">HaeL-2018</strain>
    </source>
</reference>
<keyword evidence="1" id="KW-0547">Nucleotide-binding</keyword>
<proteinExistence type="inferred from homology"/>
<dbReference type="FunFam" id="3.40.50.300:FF:004169">
    <property type="entry name" value="Atlastin 3"/>
    <property type="match status" value="1"/>
</dbReference>
<evidence type="ECO:0000256" key="1">
    <source>
        <dbReference type="ARBA" id="ARBA00022741"/>
    </source>
</evidence>
<comment type="caution">
    <text evidence="5">The sequence shown here is derived from an EMBL/GenBank/DDBJ whole genome shotgun (WGS) entry which is preliminary data.</text>
</comment>
<dbReference type="InterPro" id="IPR030386">
    <property type="entry name" value="G_GB1_RHD3_dom"/>
</dbReference>
<accession>A0A9J6H0E1</accession>
<evidence type="ECO:0000259" key="4">
    <source>
        <dbReference type="PROSITE" id="PS51715"/>
    </source>
</evidence>
<name>A0A9J6H0E1_HAELO</name>
<keyword evidence="2" id="KW-0342">GTP-binding</keyword>
<dbReference type="PANTHER" id="PTHR10751">
    <property type="entry name" value="GUANYLATE BINDING PROTEIN"/>
    <property type="match status" value="1"/>
</dbReference>
<dbReference type="InterPro" id="IPR015894">
    <property type="entry name" value="Guanylate-bd_N"/>
</dbReference>
<sequence length="120" mass="13356">MAHRGNNGRPVQIVQLEGGKRFSLDISGLEKILLADHVKDLPVVVVSVAGKFREGKSFLLNFFLRYFMNGTQANWMDDANAKLEGFSWRGGSERETTGIFVWSEVFVVSEFITASPTGMV</sequence>
<feature type="domain" description="GB1/RHD3-type G" evidence="4">
    <location>
        <begin position="40"/>
        <end position="120"/>
    </location>
</feature>
<evidence type="ECO:0000313" key="6">
    <source>
        <dbReference type="Proteomes" id="UP000821853"/>
    </source>
</evidence>
<gene>
    <name evidence="5" type="ORF">HPB48_000167</name>
</gene>
<dbReference type="GO" id="GO:0005525">
    <property type="term" value="F:GTP binding"/>
    <property type="evidence" value="ECO:0007669"/>
    <property type="project" value="UniProtKB-KW"/>
</dbReference>
<organism evidence="5 6">
    <name type="scientific">Haemaphysalis longicornis</name>
    <name type="common">Bush tick</name>
    <dbReference type="NCBI Taxonomy" id="44386"/>
    <lineage>
        <taxon>Eukaryota</taxon>
        <taxon>Metazoa</taxon>
        <taxon>Ecdysozoa</taxon>
        <taxon>Arthropoda</taxon>
        <taxon>Chelicerata</taxon>
        <taxon>Arachnida</taxon>
        <taxon>Acari</taxon>
        <taxon>Parasitiformes</taxon>
        <taxon>Ixodida</taxon>
        <taxon>Ixodoidea</taxon>
        <taxon>Ixodidae</taxon>
        <taxon>Haemaphysalinae</taxon>
        <taxon>Haemaphysalis</taxon>
    </lineage>
</organism>
<dbReference type="SUPFAM" id="SSF52540">
    <property type="entry name" value="P-loop containing nucleoside triphosphate hydrolases"/>
    <property type="match status" value="1"/>
</dbReference>
<dbReference type="AlphaFoldDB" id="A0A9J6H0E1"/>
<comment type="similarity">
    <text evidence="3">Belongs to the TRAFAC class dynamin-like GTPase superfamily. GB1/RHD3 GTPase family.</text>
</comment>
<dbReference type="InterPro" id="IPR027417">
    <property type="entry name" value="P-loop_NTPase"/>
</dbReference>
<evidence type="ECO:0000313" key="5">
    <source>
        <dbReference type="EMBL" id="KAH9380521.1"/>
    </source>
</evidence>
<dbReference type="GO" id="GO:0003924">
    <property type="term" value="F:GTPase activity"/>
    <property type="evidence" value="ECO:0007669"/>
    <property type="project" value="InterPro"/>
</dbReference>
<dbReference type="PROSITE" id="PS51715">
    <property type="entry name" value="G_GB1_RHD3"/>
    <property type="match status" value="1"/>
</dbReference>
<dbReference type="Proteomes" id="UP000821853">
    <property type="component" value="Chromosome 8"/>
</dbReference>
<evidence type="ECO:0000256" key="2">
    <source>
        <dbReference type="ARBA" id="ARBA00023134"/>
    </source>
</evidence>
<dbReference type="OrthoDB" id="7788754at2759"/>
<dbReference type="Gene3D" id="3.40.50.300">
    <property type="entry name" value="P-loop containing nucleotide triphosphate hydrolases"/>
    <property type="match status" value="1"/>
</dbReference>
<evidence type="ECO:0000256" key="3">
    <source>
        <dbReference type="PROSITE-ProRule" id="PRU01052"/>
    </source>
</evidence>